<dbReference type="RefSeq" id="WP_418158879.1">
    <property type="nucleotide sequence ID" value="NZ_JBBLZC010000006.1"/>
</dbReference>
<keyword evidence="1" id="KW-0489">Methyltransferase</keyword>
<gene>
    <name evidence="1" type="ORF">U1T56_07680</name>
</gene>
<evidence type="ECO:0000313" key="1">
    <source>
        <dbReference type="EMBL" id="MEK0083026.1"/>
    </source>
</evidence>
<dbReference type="Proteomes" id="UP001375743">
    <property type="component" value="Unassembled WGS sequence"/>
</dbReference>
<name>A0ABU8XQ87_9PROT</name>
<keyword evidence="2" id="KW-1185">Reference proteome</keyword>
<reference evidence="1 2" key="1">
    <citation type="submission" date="2024-01" db="EMBL/GenBank/DDBJ databases">
        <title>Multi-omics insights into the function and evolution of sodium benzoate biodegradation pathways in Benzoatithermus flavus gen. nov., sp. nov. from hot spring.</title>
        <authorList>
            <person name="Hu C.-J."/>
            <person name="Li W.-J."/>
        </authorList>
    </citation>
    <scope>NUCLEOTIDE SEQUENCE [LARGE SCALE GENOMIC DNA]</scope>
    <source>
        <strain evidence="1 2">SYSU G07066</strain>
    </source>
</reference>
<accession>A0ABU8XQ87</accession>
<proteinExistence type="predicted"/>
<evidence type="ECO:0000313" key="2">
    <source>
        <dbReference type="Proteomes" id="UP001375743"/>
    </source>
</evidence>
<dbReference type="GO" id="GO:0032259">
    <property type="term" value="P:methylation"/>
    <property type="evidence" value="ECO:0007669"/>
    <property type="project" value="UniProtKB-KW"/>
</dbReference>
<dbReference type="SUPFAM" id="SSF52540">
    <property type="entry name" value="P-loop containing nucleoside triphosphate hydrolases"/>
    <property type="match status" value="1"/>
</dbReference>
<dbReference type="Pfam" id="PF13469">
    <property type="entry name" value="Sulfotransfer_3"/>
    <property type="match status" value="1"/>
</dbReference>
<organism evidence="1 2">
    <name type="scientific">Benzoatithermus flavus</name>
    <dbReference type="NCBI Taxonomy" id="3108223"/>
    <lineage>
        <taxon>Bacteria</taxon>
        <taxon>Pseudomonadati</taxon>
        <taxon>Pseudomonadota</taxon>
        <taxon>Alphaproteobacteria</taxon>
        <taxon>Geminicoccales</taxon>
        <taxon>Geminicoccaceae</taxon>
        <taxon>Benzoatithermus</taxon>
    </lineage>
</organism>
<dbReference type="InterPro" id="IPR027417">
    <property type="entry name" value="P-loop_NTPase"/>
</dbReference>
<dbReference type="EC" id="2.8.2.-" evidence="1"/>
<sequence>MRPKLHFISGLPRSGSTLLAGILRQNPRFHAAMTGPMGSLFGALLAAMGPQNETALFLSEAQKRDLLRALFETYYRPQADKAVVFDTNRAWCARLSQLLSLFPEAKVLCCVRNVAWIMDSIERLVRRNAFEPSKLFATPEERATVFSRVEALAHRDRLVGFAWSALKEAYYGEHSGSLLLIEYDILCQRPRETLELVYQFLGEPWHEHDFDNVEYAEPEFDAQLATPGLHTVRRKVEFRPRRTVLPPDLFEKYAGLAFWRDPKGSAAWRITVQAGAEPAGG</sequence>
<protein>
    <submittedName>
        <fullName evidence="1">Sulfotransferase</fullName>
        <ecNumber evidence="1">2.8.2.-</ecNumber>
    </submittedName>
</protein>
<comment type="caution">
    <text evidence="1">The sequence shown here is derived from an EMBL/GenBank/DDBJ whole genome shotgun (WGS) entry which is preliminary data.</text>
</comment>
<dbReference type="Gene3D" id="3.40.50.300">
    <property type="entry name" value="P-loop containing nucleotide triphosphate hydrolases"/>
    <property type="match status" value="1"/>
</dbReference>
<keyword evidence="1" id="KW-0808">Transferase</keyword>
<dbReference type="EMBL" id="JBBLZC010000006">
    <property type="protein sequence ID" value="MEK0083026.1"/>
    <property type="molecule type" value="Genomic_DNA"/>
</dbReference>
<dbReference type="GO" id="GO:0008168">
    <property type="term" value="F:methyltransferase activity"/>
    <property type="evidence" value="ECO:0007669"/>
    <property type="project" value="UniProtKB-KW"/>
</dbReference>